<dbReference type="EMBL" id="JAHUZE010000003">
    <property type="protein sequence ID" value="MBV7379880.1"/>
    <property type="molecule type" value="Genomic_DNA"/>
</dbReference>
<dbReference type="EC" id="3.6.1.-" evidence="3"/>
<dbReference type="Pfam" id="PF00293">
    <property type="entry name" value="NUDIX"/>
    <property type="match status" value="1"/>
</dbReference>
<feature type="domain" description="Nudix hydrolase" evidence="4">
    <location>
        <begin position="10"/>
        <end position="159"/>
    </location>
</feature>
<dbReference type="InterPro" id="IPR020084">
    <property type="entry name" value="NUDIX_hydrolase_CS"/>
</dbReference>
<dbReference type="NCBIfam" id="NF001936">
    <property type="entry name" value="PRK00714.1-3"/>
    <property type="match status" value="1"/>
</dbReference>
<sequence>MSPEEIEKLPYRPCVGVMLVNAAGEVFAGQRIDAPKLGTDATAWQMPQGGVDPGEDARDAALRELWEETGVTADLVEIEAEHPDWLAYNLPHDIVPKIWKGRFRGQEQKWFLMRFKGSDDQVNIETDHPEFSQWRWIDADEIIERIVPFKRDIYRAVIAEFRDRL</sequence>
<feature type="short sequence motif" description="Nudix box" evidence="3">
    <location>
        <begin position="49"/>
        <end position="70"/>
    </location>
</feature>
<organism evidence="5 6">
    <name type="scientific">Maritimibacter dapengensis</name>
    <dbReference type="NCBI Taxonomy" id="2836868"/>
    <lineage>
        <taxon>Bacteria</taxon>
        <taxon>Pseudomonadati</taxon>
        <taxon>Pseudomonadota</taxon>
        <taxon>Alphaproteobacteria</taxon>
        <taxon>Rhodobacterales</taxon>
        <taxon>Roseobacteraceae</taxon>
        <taxon>Maritimibacter</taxon>
    </lineage>
</organism>
<comment type="similarity">
    <text evidence="3">Belongs to the Nudix hydrolase family. RppH subfamily.</text>
</comment>
<dbReference type="InterPro" id="IPR022927">
    <property type="entry name" value="RppH"/>
</dbReference>
<reference evidence="5 6" key="1">
    <citation type="submission" date="2021-05" db="EMBL/GenBank/DDBJ databases">
        <title>Culturable bacteria isolated from Daya Bay.</title>
        <authorList>
            <person name="Zheng W."/>
            <person name="Yu S."/>
            <person name="Huang Y."/>
        </authorList>
    </citation>
    <scope>NUCLEOTIDE SEQUENCE [LARGE SCALE GENOMIC DNA]</scope>
    <source>
        <strain evidence="5 6">DP4N28-5</strain>
    </source>
</reference>
<keyword evidence="6" id="KW-1185">Reference proteome</keyword>
<gene>
    <name evidence="3" type="primary">rppH</name>
    <name evidence="3" type="synonym">nudH</name>
    <name evidence="5" type="ORF">KJP28_13180</name>
</gene>
<evidence type="ECO:0000259" key="4">
    <source>
        <dbReference type="PROSITE" id="PS51462"/>
    </source>
</evidence>
<evidence type="ECO:0000256" key="2">
    <source>
        <dbReference type="ARBA" id="ARBA00022801"/>
    </source>
</evidence>
<dbReference type="InterPro" id="IPR000086">
    <property type="entry name" value="NUDIX_hydrolase_dom"/>
</dbReference>
<dbReference type="PROSITE" id="PS51462">
    <property type="entry name" value="NUDIX"/>
    <property type="match status" value="1"/>
</dbReference>
<dbReference type="GO" id="GO:0016787">
    <property type="term" value="F:hydrolase activity"/>
    <property type="evidence" value="ECO:0007669"/>
    <property type="project" value="UniProtKB-KW"/>
</dbReference>
<protein>
    <recommendedName>
        <fullName evidence="3">RNA pyrophosphohydrolase</fullName>
        <ecNumber evidence="3">3.6.1.-</ecNumber>
    </recommendedName>
    <alternativeName>
        <fullName evidence="3">(Di)nucleoside polyphosphate hydrolase</fullName>
    </alternativeName>
</protein>
<evidence type="ECO:0000313" key="6">
    <source>
        <dbReference type="Proteomes" id="UP000756530"/>
    </source>
</evidence>
<dbReference type="PANTHER" id="PTHR11839:SF22">
    <property type="entry name" value="NUDIX HYDROLASE 26, CHLOROPLASTIC"/>
    <property type="match status" value="1"/>
</dbReference>
<dbReference type="PANTHER" id="PTHR11839">
    <property type="entry name" value="UDP/ADP-SUGAR PYROPHOSPHATASE"/>
    <property type="match status" value="1"/>
</dbReference>
<name>A0ABS6T3W6_9RHOB</name>
<keyword evidence="2 3" id="KW-0378">Hydrolase</keyword>
<dbReference type="PROSITE" id="PS00893">
    <property type="entry name" value="NUDIX_BOX"/>
    <property type="match status" value="1"/>
</dbReference>
<comment type="function">
    <text evidence="3">Accelerates the degradation of transcripts by removing pyrophosphate from the 5'-end of triphosphorylated RNA, leading to a more labile monophosphorylated state that can stimulate subsequent ribonuclease cleavage.</text>
</comment>
<evidence type="ECO:0000256" key="1">
    <source>
        <dbReference type="ARBA" id="ARBA00001946"/>
    </source>
</evidence>
<accession>A0ABS6T3W6</accession>
<dbReference type="NCBIfam" id="NF001938">
    <property type="entry name" value="PRK00714.1-5"/>
    <property type="match status" value="1"/>
</dbReference>
<dbReference type="RefSeq" id="WP_218393070.1">
    <property type="nucleotide sequence ID" value="NZ_JAHUZE010000003.1"/>
</dbReference>
<evidence type="ECO:0000313" key="5">
    <source>
        <dbReference type="EMBL" id="MBV7379880.1"/>
    </source>
</evidence>
<dbReference type="CDD" id="cd03671">
    <property type="entry name" value="NUDIX_Ap4A_hydrolase_plant_like"/>
    <property type="match status" value="1"/>
</dbReference>
<proteinExistence type="inferred from homology"/>
<comment type="cofactor">
    <cofactor evidence="3">
        <name>a divalent metal cation</name>
        <dbReference type="ChEBI" id="CHEBI:60240"/>
    </cofactor>
</comment>
<dbReference type="Proteomes" id="UP000756530">
    <property type="component" value="Unassembled WGS sequence"/>
</dbReference>
<comment type="cofactor">
    <cofactor evidence="1">
        <name>Mg(2+)</name>
        <dbReference type="ChEBI" id="CHEBI:18420"/>
    </cofactor>
</comment>
<evidence type="ECO:0000256" key="3">
    <source>
        <dbReference type="HAMAP-Rule" id="MF_00298"/>
    </source>
</evidence>
<dbReference type="HAMAP" id="MF_00298">
    <property type="entry name" value="Nudix_RppH"/>
    <property type="match status" value="1"/>
</dbReference>
<comment type="caution">
    <text evidence="5">The sequence shown here is derived from an EMBL/GenBank/DDBJ whole genome shotgun (WGS) entry which is preliminary data.</text>
</comment>